<protein>
    <submittedName>
        <fullName evidence="1">Uncharacterized protein</fullName>
    </submittedName>
</protein>
<sequence>QRLYQRLQRFTALSRRSLESVVLHTLDANVPSLPENLPETLREMYFALDKLDDDALWSIARGTISQQHQEQYSFLLGKNRFGTLTASEQTLLEKHYFDANQHKLRKAYANMLLKWRGYQLPTLAELSCQ</sequence>
<feature type="non-terminal residue" evidence="1">
    <location>
        <position position="1"/>
    </location>
</feature>
<organism evidence="1 2">
    <name type="scientific">Candidatus Marithioploca araucensis</name>
    <dbReference type="NCBI Taxonomy" id="70273"/>
    <lineage>
        <taxon>Bacteria</taxon>
        <taxon>Pseudomonadati</taxon>
        <taxon>Pseudomonadota</taxon>
        <taxon>Gammaproteobacteria</taxon>
        <taxon>Thiotrichales</taxon>
        <taxon>Thiotrichaceae</taxon>
        <taxon>Candidatus Marithioploca</taxon>
    </lineage>
</organism>
<dbReference type="Proteomes" id="UP001171945">
    <property type="component" value="Unassembled WGS sequence"/>
</dbReference>
<accession>A0ABT7VVW3</accession>
<proteinExistence type="predicted"/>
<evidence type="ECO:0000313" key="1">
    <source>
        <dbReference type="EMBL" id="MDM8563714.1"/>
    </source>
</evidence>
<gene>
    <name evidence="1" type="ORF">QUF54_10210</name>
</gene>
<keyword evidence="2" id="KW-1185">Reference proteome</keyword>
<comment type="caution">
    <text evidence="1">The sequence shown here is derived from an EMBL/GenBank/DDBJ whole genome shotgun (WGS) entry which is preliminary data.</text>
</comment>
<name>A0ABT7VVW3_9GAMM</name>
<evidence type="ECO:0000313" key="2">
    <source>
        <dbReference type="Proteomes" id="UP001171945"/>
    </source>
</evidence>
<dbReference type="EMBL" id="JAUCGM010000827">
    <property type="protein sequence ID" value="MDM8563714.1"/>
    <property type="molecule type" value="Genomic_DNA"/>
</dbReference>
<reference evidence="1" key="1">
    <citation type="submission" date="2023-06" db="EMBL/GenBank/DDBJ databases">
        <title>Uncultivated large filamentous bacteria from sulfidic sediments reveal new species and different genomic features in energy metabolism and defense.</title>
        <authorList>
            <person name="Fonseca A."/>
        </authorList>
    </citation>
    <scope>NUCLEOTIDE SEQUENCE</scope>
    <source>
        <strain evidence="1">HSG4</strain>
    </source>
</reference>